<proteinExistence type="predicted"/>
<dbReference type="EMBL" id="LUEZ02000123">
    <property type="protein sequence ID" value="RDB16635.1"/>
    <property type="molecule type" value="Genomic_DNA"/>
</dbReference>
<keyword evidence="2" id="KW-1185">Reference proteome</keyword>
<dbReference type="InParanoid" id="A0A369J889"/>
<sequence>MIESEPSTTLSAAASSLQLALAHYSHSKAKSPRFESTAICAKLILVIISIGTKGIDSGWGQGPTTTSSRMGPDAWRSRSTTLPHLFAPCQQWDTIVLLSGPDLKPVVGVGEVGAQRVRLCFVSVLFSPSARSVDLLPSSHPLFSRPAHSV</sequence>
<protein>
    <submittedName>
        <fullName evidence="1">Uncharacterized protein</fullName>
    </submittedName>
</protein>
<organism evidence="1 2">
    <name type="scientific">Hypsizygus marmoreus</name>
    <name type="common">White beech mushroom</name>
    <name type="synonym">Agaricus marmoreus</name>
    <dbReference type="NCBI Taxonomy" id="39966"/>
    <lineage>
        <taxon>Eukaryota</taxon>
        <taxon>Fungi</taxon>
        <taxon>Dikarya</taxon>
        <taxon>Basidiomycota</taxon>
        <taxon>Agaricomycotina</taxon>
        <taxon>Agaricomycetes</taxon>
        <taxon>Agaricomycetidae</taxon>
        <taxon>Agaricales</taxon>
        <taxon>Tricholomatineae</taxon>
        <taxon>Lyophyllaceae</taxon>
        <taxon>Hypsizygus</taxon>
    </lineage>
</organism>
<comment type="caution">
    <text evidence="1">The sequence shown here is derived from an EMBL/GenBank/DDBJ whole genome shotgun (WGS) entry which is preliminary data.</text>
</comment>
<dbReference type="AlphaFoldDB" id="A0A369J889"/>
<gene>
    <name evidence="1" type="ORF">Hypma_002698</name>
</gene>
<reference evidence="1" key="1">
    <citation type="submission" date="2018-04" db="EMBL/GenBank/DDBJ databases">
        <title>Whole genome sequencing of Hypsizygus marmoreus.</title>
        <authorList>
            <person name="Choi I.-G."/>
            <person name="Min B."/>
            <person name="Kim J.-G."/>
            <person name="Kim S."/>
            <person name="Oh Y.-L."/>
            <person name="Kong W.-S."/>
            <person name="Park H."/>
            <person name="Jeong J."/>
            <person name="Song E.-S."/>
        </authorList>
    </citation>
    <scope>NUCLEOTIDE SEQUENCE [LARGE SCALE GENOMIC DNA]</scope>
    <source>
        <strain evidence="1">51987-8</strain>
    </source>
</reference>
<dbReference type="Proteomes" id="UP000076154">
    <property type="component" value="Unassembled WGS sequence"/>
</dbReference>
<accession>A0A369J889</accession>
<evidence type="ECO:0000313" key="1">
    <source>
        <dbReference type="EMBL" id="RDB16635.1"/>
    </source>
</evidence>
<evidence type="ECO:0000313" key="2">
    <source>
        <dbReference type="Proteomes" id="UP000076154"/>
    </source>
</evidence>
<name>A0A369J889_HYPMA</name>